<keyword evidence="1" id="KW-0808">Transferase</keyword>
<keyword evidence="2" id="KW-1185">Reference proteome</keyword>
<dbReference type="PANTHER" id="PTHR48228:SF5">
    <property type="entry name" value="ALPHA-METHYLACYL-COA RACEMASE"/>
    <property type="match status" value="1"/>
</dbReference>
<dbReference type="SUPFAM" id="SSF89796">
    <property type="entry name" value="CoA-transferase family III (CaiB/BaiF)"/>
    <property type="match status" value="1"/>
</dbReference>
<gene>
    <name evidence="1" type="ORF">ACFQZM_39930</name>
</gene>
<dbReference type="PANTHER" id="PTHR48228">
    <property type="entry name" value="SUCCINYL-COA--D-CITRAMALATE COA-TRANSFERASE"/>
    <property type="match status" value="1"/>
</dbReference>
<organism evidence="1 2">
    <name type="scientific">Actinomadura fibrosa</name>
    <dbReference type="NCBI Taxonomy" id="111802"/>
    <lineage>
        <taxon>Bacteria</taxon>
        <taxon>Bacillati</taxon>
        <taxon>Actinomycetota</taxon>
        <taxon>Actinomycetes</taxon>
        <taxon>Streptosporangiales</taxon>
        <taxon>Thermomonosporaceae</taxon>
        <taxon>Actinomadura</taxon>
    </lineage>
</organism>
<dbReference type="Gene3D" id="3.30.1540.10">
    <property type="entry name" value="formyl-coa transferase, domain 3"/>
    <property type="match status" value="1"/>
</dbReference>
<protein>
    <submittedName>
        <fullName evidence="1">CaiB/BaiF CoA transferase family protein</fullName>
    </submittedName>
</protein>
<dbReference type="GO" id="GO:0016740">
    <property type="term" value="F:transferase activity"/>
    <property type="evidence" value="ECO:0007669"/>
    <property type="project" value="UniProtKB-KW"/>
</dbReference>
<name>A0ABW2XY29_9ACTN</name>
<comment type="caution">
    <text evidence="1">The sequence shown here is derived from an EMBL/GenBank/DDBJ whole genome shotgun (WGS) entry which is preliminary data.</text>
</comment>
<dbReference type="RefSeq" id="WP_207400175.1">
    <property type="nucleotide sequence ID" value="NZ_CAACUY010000194.1"/>
</dbReference>
<sequence>MDGNAERRGPDLLSGLRVVECSMLGPGAVSTPLADLGADVIKVEPPSGDYIRSMSWPIVDGVSLLHLHISRGKRSIVLDLRTEAGRDTFLELVATADVVVEAMRPGGLERRGLGYERLREANPRVVMFTISGYGMTGPYRDLPSHGIAYDAWAGTVAPEPGPGGMPTIPDHTSIGITAGPLFGTAAILAAVLKARETGKGCHLEVAQSDAAAAFDWLRSEGHRAYARPDAEVTGNPADGYERRPPGTAGMADGVRYQFYASADGHVLFMASEREFWRNFCAATGRDDLYERRPGERLADHARGDLELRRELAGVFKERTTAEWVEFGLRHDVPIGPVNTPATLPADPQFAARMPWQPADRLAADQLPFPVRVVGEAPPAARRRAPRPGEHGEEILREVLGHGDEHIARLRAAGALGT</sequence>
<dbReference type="Proteomes" id="UP001597063">
    <property type="component" value="Unassembled WGS sequence"/>
</dbReference>
<evidence type="ECO:0000313" key="2">
    <source>
        <dbReference type="Proteomes" id="UP001597063"/>
    </source>
</evidence>
<accession>A0ABW2XY29</accession>
<dbReference type="InterPro" id="IPR050509">
    <property type="entry name" value="CoA-transferase_III"/>
</dbReference>
<dbReference type="InterPro" id="IPR003673">
    <property type="entry name" value="CoA-Trfase_fam_III"/>
</dbReference>
<proteinExistence type="predicted"/>
<dbReference type="InterPro" id="IPR023606">
    <property type="entry name" value="CoA-Trfase_III_dom_1_sf"/>
</dbReference>
<dbReference type="InterPro" id="IPR044855">
    <property type="entry name" value="CoA-Trfase_III_dom3_sf"/>
</dbReference>
<reference evidence="2" key="1">
    <citation type="journal article" date="2019" name="Int. J. Syst. Evol. Microbiol.">
        <title>The Global Catalogue of Microorganisms (GCM) 10K type strain sequencing project: providing services to taxonomists for standard genome sequencing and annotation.</title>
        <authorList>
            <consortium name="The Broad Institute Genomics Platform"/>
            <consortium name="The Broad Institute Genome Sequencing Center for Infectious Disease"/>
            <person name="Wu L."/>
            <person name="Ma J."/>
        </authorList>
    </citation>
    <scope>NUCLEOTIDE SEQUENCE [LARGE SCALE GENOMIC DNA]</scope>
    <source>
        <strain evidence="2">JCM 9371</strain>
    </source>
</reference>
<dbReference type="Gene3D" id="3.40.50.10540">
    <property type="entry name" value="Crotonobetainyl-coa:carnitine coa-transferase, domain 1"/>
    <property type="match status" value="1"/>
</dbReference>
<dbReference type="EMBL" id="JBHTGP010000018">
    <property type="protein sequence ID" value="MFD0690715.1"/>
    <property type="molecule type" value="Genomic_DNA"/>
</dbReference>
<evidence type="ECO:0000313" key="1">
    <source>
        <dbReference type="EMBL" id="MFD0690715.1"/>
    </source>
</evidence>
<dbReference type="Pfam" id="PF02515">
    <property type="entry name" value="CoA_transf_3"/>
    <property type="match status" value="1"/>
</dbReference>